<dbReference type="PANTHER" id="PTHR13490:SF0">
    <property type="entry name" value="SMALL RIBOSOMAL SUBUNIT PROTEIN MS35"/>
    <property type="match status" value="1"/>
</dbReference>
<organism evidence="3 4">
    <name type="scientific">Xylona heveae (strain CBS 132557 / TC161)</name>
    <dbReference type="NCBI Taxonomy" id="1328760"/>
    <lineage>
        <taxon>Eukaryota</taxon>
        <taxon>Fungi</taxon>
        <taxon>Dikarya</taxon>
        <taxon>Ascomycota</taxon>
        <taxon>Pezizomycotina</taxon>
        <taxon>Xylonomycetes</taxon>
        <taxon>Xylonales</taxon>
        <taxon>Xylonaceae</taxon>
        <taxon>Xylona</taxon>
    </lineage>
</organism>
<dbReference type="GO" id="GO:0005763">
    <property type="term" value="C:mitochondrial small ribosomal subunit"/>
    <property type="evidence" value="ECO:0007669"/>
    <property type="project" value="TreeGrafter"/>
</dbReference>
<feature type="compositionally biased region" description="Low complexity" evidence="1">
    <location>
        <begin position="30"/>
        <end position="63"/>
    </location>
</feature>
<dbReference type="OrthoDB" id="283424at2759"/>
<feature type="region of interest" description="Disordered" evidence="1">
    <location>
        <begin position="359"/>
        <end position="386"/>
    </location>
</feature>
<dbReference type="Pfam" id="PF10213">
    <property type="entry name" value="MRP-S28"/>
    <property type="match status" value="1"/>
</dbReference>
<feature type="region of interest" description="Disordered" evidence="1">
    <location>
        <begin position="13"/>
        <end position="65"/>
    </location>
</feature>
<dbReference type="FunCoup" id="A0A164ZVJ1">
    <property type="interactions" value="120"/>
</dbReference>
<dbReference type="InParanoid" id="A0A164ZVJ1"/>
<dbReference type="InterPro" id="IPR019349">
    <property type="entry name" value="Ribosomal_mS35_mit"/>
</dbReference>
<evidence type="ECO:0000259" key="2">
    <source>
        <dbReference type="Pfam" id="PF10213"/>
    </source>
</evidence>
<sequence>MAAAMNRMGLAALRCPSRISSTSRSMAPIASSVSVSSRSTSARSFTSTSLKQDDSSSATSTSTVFRDSLDPTIRNVYDSLSPQEQKEFEASSSGLKQHMRKPAVRDRLERAVGEASHYVDVNEPREYIVFAREQQGLLAMGEPEPEDFGADDEFAHDDISSHAHGDLEQHREMREYARIAAWEMPLLSKLAKPFVPPAKDEPLRFRYTTYMGESHPAENKVVVEFCTKDLPNLSETQRSKLIKIVGVRYNPDTDIVKISCEMFESQAQNKRYLLDVVDDIIKEAKDPKDTFADIPFDFRHHKPKRQFRFPKEWLMTPERQQQLLAKRQQALLAETQREKEGTLLDGVKVIDRALARAAFSQPQQTPQLQTVAVPAGKKAAKGGRRR</sequence>
<name>A0A164ZVJ1_XYLHT</name>
<dbReference type="STRING" id="1328760.A0A164ZVJ1"/>
<dbReference type="RefSeq" id="XP_018185143.1">
    <property type="nucleotide sequence ID" value="XM_018334494.1"/>
</dbReference>
<dbReference type="Proteomes" id="UP000076632">
    <property type="component" value="Unassembled WGS sequence"/>
</dbReference>
<feature type="region of interest" description="Disordered" evidence="1">
    <location>
        <begin position="79"/>
        <end position="102"/>
    </location>
</feature>
<evidence type="ECO:0000256" key="1">
    <source>
        <dbReference type="SAM" id="MobiDB-lite"/>
    </source>
</evidence>
<proteinExistence type="predicted"/>
<protein>
    <recommendedName>
        <fullName evidence="2">Small ribosomal subunit protein mS35 mitochondrial conserved domain-containing protein</fullName>
    </recommendedName>
</protein>
<dbReference type="AlphaFoldDB" id="A0A164ZVJ1"/>
<evidence type="ECO:0000313" key="4">
    <source>
        <dbReference type="Proteomes" id="UP000076632"/>
    </source>
</evidence>
<dbReference type="GO" id="GO:0032543">
    <property type="term" value="P:mitochondrial translation"/>
    <property type="evidence" value="ECO:0007669"/>
    <property type="project" value="InterPro"/>
</dbReference>
<feature type="domain" description="Small ribosomal subunit protein mS35 mitochondrial conserved" evidence="2">
    <location>
        <begin position="193"/>
        <end position="313"/>
    </location>
</feature>
<dbReference type="GO" id="GO:0003735">
    <property type="term" value="F:structural constituent of ribosome"/>
    <property type="evidence" value="ECO:0007669"/>
    <property type="project" value="InterPro"/>
</dbReference>
<dbReference type="PANTHER" id="PTHR13490">
    <property type="entry name" value="MITOCHONDRIAL 28S RIBOSOMAL PROTEIN S28"/>
    <property type="match status" value="1"/>
</dbReference>
<dbReference type="EMBL" id="KV407465">
    <property type="protein sequence ID" value="KZF19588.1"/>
    <property type="molecule type" value="Genomic_DNA"/>
</dbReference>
<evidence type="ECO:0000313" key="3">
    <source>
        <dbReference type="EMBL" id="KZF19588.1"/>
    </source>
</evidence>
<feature type="compositionally biased region" description="Polar residues" evidence="1">
    <location>
        <begin position="360"/>
        <end position="370"/>
    </location>
</feature>
<dbReference type="GeneID" id="28899631"/>
<accession>A0A164ZVJ1</accession>
<keyword evidence="4" id="KW-1185">Reference proteome</keyword>
<reference evidence="3 4" key="1">
    <citation type="journal article" date="2016" name="Fungal Biol.">
        <title>The genome of Xylona heveae provides a window into fungal endophytism.</title>
        <authorList>
            <person name="Gazis R."/>
            <person name="Kuo A."/>
            <person name="Riley R."/>
            <person name="LaButti K."/>
            <person name="Lipzen A."/>
            <person name="Lin J."/>
            <person name="Amirebrahimi M."/>
            <person name="Hesse C.N."/>
            <person name="Spatafora J.W."/>
            <person name="Henrissat B."/>
            <person name="Hainaut M."/>
            <person name="Grigoriev I.V."/>
            <person name="Hibbett D.S."/>
        </authorList>
    </citation>
    <scope>NUCLEOTIDE SEQUENCE [LARGE SCALE GENOMIC DNA]</scope>
    <source>
        <strain evidence="3 4">TC161</strain>
    </source>
</reference>
<dbReference type="InterPro" id="IPR039848">
    <property type="entry name" value="Ribosomal_mS35_mt"/>
</dbReference>
<gene>
    <name evidence="3" type="ORF">L228DRAFT_263462</name>
</gene>